<name>A0AAV2MEW9_KNICA</name>
<evidence type="ECO:0000313" key="3">
    <source>
        <dbReference type="EMBL" id="CAL1611796.1"/>
    </source>
</evidence>
<feature type="chain" id="PRO_5043808194" description="Secreted protein" evidence="2">
    <location>
        <begin position="20"/>
        <end position="82"/>
    </location>
</feature>
<feature type="region of interest" description="Disordered" evidence="1">
    <location>
        <begin position="59"/>
        <end position="82"/>
    </location>
</feature>
<proteinExistence type="predicted"/>
<feature type="signal peptide" evidence="2">
    <location>
        <begin position="1"/>
        <end position="19"/>
    </location>
</feature>
<accession>A0AAV2MEW9</accession>
<gene>
    <name evidence="3" type="ORF">KC01_LOCUS38187</name>
</gene>
<organism evidence="3 4">
    <name type="scientific">Knipowitschia caucasica</name>
    <name type="common">Caucasian dwarf goby</name>
    <name type="synonym">Pomatoschistus caucasicus</name>
    <dbReference type="NCBI Taxonomy" id="637954"/>
    <lineage>
        <taxon>Eukaryota</taxon>
        <taxon>Metazoa</taxon>
        <taxon>Chordata</taxon>
        <taxon>Craniata</taxon>
        <taxon>Vertebrata</taxon>
        <taxon>Euteleostomi</taxon>
        <taxon>Actinopterygii</taxon>
        <taxon>Neopterygii</taxon>
        <taxon>Teleostei</taxon>
        <taxon>Neoteleostei</taxon>
        <taxon>Acanthomorphata</taxon>
        <taxon>Gobiaria</taxon>
        <taxon>Gobiiformes</taxon>
        <taxon>Gobioidei</taxon>
        <taxon>Gobiidae</taxon>
        <taxon>Gobiinae</taxon>
        <taxon>Knipowitschia</taxon>
    </lineage>
</organism>
<dbReference type="AlphaFoldDB" id="A0AAV2MEW9"/>
<evidence type="ECO:0000313" key="4">
    <source>
        <dbReference type="Proteomes" id="UP001497482"/>
    </source>
</evidence>
<keyword evidence="2" id="KW-0732">Signal</keyword>
<evidence type="ECO:0000256" key="1">
    <source>
        <dbReference type="SAM" id="MobiDB-lite"/>
    </source>
</evidence>
<evidence type="ECO:0008006" key="5">
    <source>
        <dbReference type="Google" id="ProtNLM"/>
    </source>
</evidence>
<dbReference type="EMBL" id="OZ035829">
    <property type="protein sequence ID" value="CAL1611796.1"/>
    <property type="molecule type" value="Genomic_DNA"/>
</dbReference>
<dbReference type="Proteomes" id="UP001497482">
    <property type="component" value="Chromosome 7"/>
</dbReference>
<evidence type="ECO:0000256" key="2">
    <source>
        <dbReference type="SAM" id="SignalP"/>
    </source>
</evidence>
<reference evidence="3 4" key="1">
    <citation type="submission" date="2024-04" db="EMBL/GenBank/DDBJ databases">
        <authorList>
            <person name="Waldvogel A.-M."/>
            <person name="Schoenle A."/>
        </authorList>
    </citation>
    <scope>NUCLEOTIDE SEQUENCE [LARGE SCALE GENOMIC DNA]</scope>
</reference>
<protein>
    <recommendedName>
        <fullName evidence="5">Secreted protein</fullName>
    </recommendedName>
</protein>
<sequence length="82" mass="8740">MLPLVVVLLPLSSPPSSLPVVVLLPLSSPPLSLPLVVLLPLSSPHRSLPVVVCRERDGENLRRDNSGGRAALTPPLTRHSQD</sequence>
<keyword evidence="4" id="KW-1185">Reference proteome</keyword>